<dbReference type="Pfam" id="PF00169">
    <property type="entry name" value="PH"/>
    <property type="match status" value="2"/>
</dbReference>
<gene>
    <name evidence="11" type="ORF">OTU49_010899</name>
</gene>
<dbReference type="SUPFAM" id="SSF57863">
    <property type="entry name" value="ArfGap/RecO-like zinc finger"/>
    <property type="match status" value="1"/>
</dbReference>
<accession>A0AAW0W762</accession>
<evidence type="ECO:0000256" key="4">
    <source>
        <dbReference type="ARBA" id="ARBA00022723"/>
    </source>
</evidence>
<dbReference type="InterPro" id="IPR011993">
    <property type="entry name" value="PH-like_dom_sf"/>
</dbReference>
<feature type="domain" description="PH" evidence="9">
    <location>
        <begin position="130"/>
        <end position="229"/>
    </location>
</feature>
<evidence type="ECO:0000256" key="5">
    <source>
        <dbReference type="ARBA" id="ARBA00022737"/>
    </source>
</evidence>
<dbReference type="InterPro" id="IPR052589">
    <property type="entry name" value="Arf-GAP_dual-PH_domain"/>
</dbReference>
<dbReference type="InterPro" id="IPR001849">
    <property type="entry name" value="PH_domain"/>
</dbReference>
<sequence length="388" mass="44897">MSDRNSRRISELVKQSGNNECADCGYQNPEWASCNIGVFLCTTCATWHRRLGTHVSKVKSLKLDKWDDEQVESMEAVGNIQAKQKYEVHVPACYRIPKAGDPPVLLEQWIRAKYERQEFMSVDKQTYITNNSMEGTLMKKARDENKYFPRKFVISDKSLKYYSKENSKEPKATIPLSELNVCLAPAKMNQDNGLQLSYMCDGSTRHIYVYHESGETIIQWYMAIRSIKLNWLMVAYPSVAAEELVPYLTNDFVIEGWLSKTGPSERDAYRKRWFILDDRKLMYHEGPMDAYPRGEIFLGYKDDNYSIQEGVPRGCKDHDFSFSLTTPERTFVMSAPTLDERSRWMQAINTVLERTLRPQDNQSKMALASSRKSARNSRHSWFSLGSLV</sequence>
<evidence type="ECO:0000256" key="2">
    <source>
        <dbReference type="ARBA" id="ARBA00022468"/>
    </source>
</evidence>
<evidence type="ECO:0000256" key="7">
    <source>
        <dbReference type="ARBA" id="ARBA00022833"/>
    </source>
</evidence>
<dbReference type="GO" id="GO:0005547">
    <property type="term" value="F:phosphatidylinositol-3,4,5-trisphosphate binding"/>
    <property type="evidence" value="ECO:0007669"/>
    <property type="project" value="TreeGrafter"/>
</dbReference>
<keyword evidence="4" id="KW-0479">Metal-binding</keyword>
<dbReference type="InterPro" id="IPR001164">
    <property type="entry name" value="ArfGAP_dom"/>
</dbReference>
<evidence type="ECO:0000256" key="1">
    <source>
        <dbReference type="ARBA" id="ARBA00004496"/>
    </source>
</evidence>
<dbReference type="FunFam" id="1.10.220.150:FF:000011">
    <property type="entry name" value="Arf-GAP with dual PH domain-containing protein 1"/>
    <property type="match status" value="1"/>
</dbReference>
<dbReference type="AlphaFoldDB" id="A0AAW0W762"/>
<evidence type="ECO:0000313" key="11">
    <source>
        <dbReference type="EMBL" id="KAK8724750.1"/>
    </source>
</evidence>
<keyword evidence="6 8" id="KW-0863">Zinc-finger</keyword>
<dbReference type="CDD" id="cd13252">
    <property type="entry name" value="PH1_ADAP"/>
    <property type="match status" value="1"/>
</dbReference>
<keyword evidence="7" id="KW-0862">Zinc</keyword>
<dbReference type="GO" id="GO:0005737">
    <property type="term" value="C:cytoplasm"/>
    <property type="evidence" value="ECO:0007669"/>
    <property type="project" value="UniProtKB-SubCell"/>
</dbReference>
<dbReference type="GO" id="GO:0005886">
    <property type="term" value="C:plasma membrane"/>
    <property type="evidence" value="ECO:0007669"/>
    <property type="project" value="TreeGrafter"/>
</dbReference>
<dbReference type="FunFam" id="2.30.29.30:FF:000080">
    <property type="entry name" value="Arf-GAP with dual PH domain-containing protein 1"/>
    <property type="match status" value="1"/>
</dbReference>
<dbReference type="CDD" id="cd01251">
    <property type="entry name" value="PH2_ADAP"/>
    <property type="match status" value="1"/>
</dbReference>
<dbReference type="InterPro" id="IPR037849">
    <property type="entry name" value="PH1_ADAP"/>
</dbReference>
<evidence type="ECO:0008006" key="13">
    <source>
        <dbReference type="Google" id="ProtNLM"/>
    </source>
</evidence>
<organism evidence="11 12">
    <name type="scientific">Cherax quadricarinatus</name>
    <name type="common">Australian red claw crayfish</name>
    <dbReference type="NCBI Taxonomy" id="27406"/>
    <lineage>
        <taxon>Eukaryota</taxon>
        <taxon>Metazoa</taxon>
        <taxon>Ecdysozoa</taxon>
        <taxon>Arthropoda</taxon>
        <taxon>Crustacea</taxon>
        <taxon>Multicrustacea</taxon>
        <taxon>Malacostraca</taxon>
        <taxon>Eumalacostraca</taxon>
        <taxon>Eucarida</taxon>
        <taxon>Decapoda</taxon>
        <taxon>Pleocyemata</taxon>
        <taxon>Astacidea</taxon>
        <taxon>Parastacoidea</taxon>
        <taxon>Parastacidae</taxon>
        <taxon>Cherax</taxon>
    </lineage>
</organism>
<name>A0AAW0W762_CHEQU</name>
<evidence type="ECO:0000313" key="12">
    <source>
        <dbReference type="Proteomes" id="UP001445076"/>
    </source>
</evidence>
<keyword evidence="3" id="KW-0963">Cytoplasm</keyword>
<feature type="domain" description="PH" evidence="9">
    <location>
        <begin position="251"/>
        <end position="353"/>
    </location>
</feature>
<evidence type="ECO:0000259" key="10">
    <source>
        <dbReference type="PROSITE" id="PS50115"/>
    </source>
</evidence>
<keyword evidence="5" id="KW-0677">Repeat</keyword>
<dbReference type="SMART" id="SM00233">
    <property type="entry name" value="PH"/>
    <property type="match status" value="2"/>
</dbReference>
<dbReference type="GO" id="GO:0008270">
    <property type="term" value="F:zinc ion binding"/>
    <property type="evidence" value="ECO:0007669"/>
    <property type="project" value="UniProtKB-KW"/>
</dbReference>
<dbReference type="PANTHER" id="PTHR46021">
    <property type="entry name" value="ARF-GAP WITH DUAL PH DOMAIN-CONTAINING PROTEIN 1-LIKE PROTEIN"/>
    <property type="match status" value="1"/>
</dbReference>
<dbReference type="GO" id="GO:1902936">
    <property type="term" value="F:phosphatidylinositol bisphosphate binding"/>
    <property type="evidence" value="ECO:0007669"/>
    <property type="project" value="InterPro"/>
</dbReference>
<dbReference type="InterPro" id="IPR037278">
    <property type="entry name" value="ARFGAP/RecO"/>
</dbReference>
<evidence type="ECO:0000259" key="9">
    <source>
        <dbReference type="PROSITE" id="PS50003"/>
    </source>
</evidence>
<evidence type="ECO:0000256" key="3">
    <source>
        <dbReference type="ARBA" id="ARBA00022490"/>
    </source>
</evidence>
<dbReference type="SUPFAM" id="SSF50729">
    <property type="entry name" value="PH domain-like"/>
    <property type="match status" value="2"/>
</dbReference>
<protein>
    <recommendedName>
        <fullName evidence="13">Centaurin alpha</fullName>
    </recommendedName>
</protein>
<comment type="subcellular location">
    <subcellularLocation>
        <location evidence="1">Cytoplasm</location>
    </subcellularLocation>
</comment>
<keyword evidence="2" id="KW-0343">GTPase activation</keyword>
<proteinExistence type="predicted"/>
<dbReference type="Gene3D" id="2.30.29.30">
    <property type="entry name" value="Pleckstrin-homology domain (PH domain)/Phosphotyrosine-binding domain (PTB)"/>
    <property type="match status" value="2"/>
</dbReference>
<keyword evidence="12" id="KW-1185">Reference proteome</keyword>
<dbReference type="SMART" id="SM00105">
    <property type="entry name" value="ArfGap"/>
    <property type="match status" value="1"/>
</dbReference>
<dbReference type="InterPro" id="IPR038508">
    <property type="entry name" value="ArfGAP_dom_sf"/>
</dbReference>
<dbReference type="GO" id="GO:0005096">
    <property type="term" value="F:GTPase activator activity"/>
    <property type="evidence" value="ECO:0007669"/>
    <property type="project" value="UniProtKB-KW"/>
</dbReference>
<dbReference type="Gene3D" id="1.10.220.150">
    <property type="entry name" value="Arf GTPase activating protein"/>
    <property type="match status" value="1"/>
</dbReference>
<comment type="caution">
    <text evidence="11">The sequence shown here is derived from an EMBL/GenBank/DDBJ whole genome shotgun (WGS) entry which is preliminary data.</text>
</comment>
<feature type="domain" description="Arf-GAP" evidence="10">
    <location>
        <begin position="6"/>
        <end position="127"/>
    </location>
</feature>
<dbReference type="Proteomes" id="UP001445076">
    <property type="component" value="Unassembled WGS sequence"/>
</dbReference>
<dbReference type="CDD" id="cd08832">
    <property type="entry name" value="ArfGap_ADAP"/>
    <property type="match status" value="1"/>
</dbReference>
<dbReference type="InterPro" id="IPR037851">
    <property type="entry name" value="PH2_ADAP"/>
</dbReference>
<dbReference type="PANTHER" id="PTHR46021:SF2">
    <property type="entry name" value="ARF-GAP WITH DUAL PH DOMAIN-CONTAINING PROTEIN 1"/>
    <property type="match status" value="1"/>
</dbReference>
<evidence type="ECO:0000256" key="8">
    <source>
        <dbReference type="PROSITE-ProRule" id="PRU00288"/>
    </source>
</evidence>
<dbReference type="PROSITE" id="PS50115">
    <property type="entry name" value="ARFGAP"/>
    <property type="match status" value="1"/>
</dbReference>
<dbReference type="EMBL" id="JARKIK010000084">
    <property type="protein sequence ID" value="KAK8724750.1"/>
    <property type="molecule type" value="Genomic_DNA"/>
</dbReference>
<dbReference type="PRINTS" id="PR00405">
    <property type="entry name" value="REVINTRACTNG"/>
</dbReference>
<dbReference type="Pfam" id="PF01412">
    <property type="entry name" value="ArfGap"/>
    <property type="match status" value="1"/>
</dbReference>
<reference evidence="11 12" key="1">
    <citation type="journal article" date="2024" name="BMC Genomics">
        <title>Genome assembly of redclaw crayfish (Cherax quadricarinatus) provides insights into its immune adaptation and hypoxia tolerance.</title>
        <authorList>
            <person name="Liu Z."/>
            <person name="Zheng J."/>
            <person name="Li H."/>
            <person name="Fang K."/>
            <person name="Wang S."/>
            <person name="He J."/>
            <person name="Zhou D."/>
            <person name="Weng S."/>
            <person name="Chi M."/>
            <person name="Gu Z."/>
            <person name="He J."/>
            <person name="Li F."/>
            <person name="Wang M."/>
        </authorList>
    </citation>
    <scope>NUCLEOTIDE SEQUENCE [LARGE SCALE GENOMIC DNA]</scope>
    <source>
        <strain evidence="11">ZL_2023a</strain>
    </source>
</reference>
<dbReference type="PROSITE" id="PS50003">
    <property type="entry name" value="PH_DOMAIN"/>
    <property type="match status" value="2"/>
</dbReference>
<dbReference type="FunFam" id="2.30.29.30:FF:000099">
    <property type="entry name" value="Arf-GAP with dual PH domain-containing protein 1"/>
    <property type="match status" value="1"/>
</dbReference>
<evidence type="ECO:0000256" key="6">
    <source>
        <dbReference type="ARBA" id="ARBA00022771"/>
    </source>
</evidence>